<keyword evidence="1" id="KW-0812">Transmembrane</keyword>
<evidence type="ECO:0000313" key="4">
    <source>
        <dbReference type="Proteomes" id="UP000094527"/>
    </source>
</evidence>
<sequence length="778" mass="87952">MEDGYKLVVVLNFLLFLLFRQSQYAAGAHTSLCIRLPKESFPDSTYKPSGLPPMSVGMEKFPQNIWKKYYYALHGDGSDPGYKHPELNYAFAFKGAQQFDINLHPVLGRIEPLVGWYGVELIFKANGPFDEIVRSFILMATDEQYNPIGEFVTTEDMAGSVGATCAANDATKYMIIPCGGVSKYEPTVSNVIVWASRTINTYDNQYGEHGPIVPAYKEKTLTFYYRFSMQDGNRNWQKYIVFRLLADLNEDYDWFNKEQTISDGEEKGLFSSISWFSLRTGHVPGATDPLLTNTESRDCTLPLIRQRPDQVNTRQWFIQRFSNEISADKREYQHSREHWVDHVLKYTGCSSAQFYGGRCVHTQCESNNNPRDMRPNPSGEIPRWHSTKTTNCPTCAGPDAFPWDCVVDVADEPKKYNNEDTTFPECLDGYSLTFSKSGCTTNLTKEDVRKIVITVLRKARGNETIITPGVTVTVNDTLKRINTRGVRGVGFGTLLYALRKGHGVLMVVVAMFFVPVICFTSRYFKETFMDSRILLARIWFQLHIQSVFWIVAFYLGGMLLAFAGRALLGVSLTIAGLSHRVLGWMTIVLFIILAVSGPIRLIDDPGRSCTIGTHWVLGYLFYFLNIVSIISSVHIPGCPISDHDESIIRDRDEFTVYKAFVILTLWMVIELVLGVIMTIHIHSHDHDMMVEGPRKYFPGFIGAAIPVLRENSHVDAAGFTCRHLIFYVYIGLALLAAILMSGSMIANKMTPFKGYGPMWCTHDEDTLSLLSGIRPECR</sequence>
<evidence type="ECO:0000256" key="1">
    <source>
        <dbReference type="SAM" id="Phobius"/>
    </source>
</evidence>
<dbReference type="STRING" id="48709.A0A1D2NGG7"/>
<evidence type="ECO:0000256" key="2">
    <source>
        <dbReference type="SAM" id="SignalP"/>
    </source>
</evidence>
<organism evidence="3 4">
    <name type="scientific">Orchesella cincta</name>
    <name type="common">Springtail</name>
    <name type="synonym">Podura cincta</name>
    <dbReference type="NCBI Taxonomy" id="48709"/>
    <lineage>
        <taxon>Eukaryota</taxon>
        <taxon>Metazoa</taxon>
        <taxon>Ecdysozoa</taxon>
        <taxon>Arthropoda</taxon>
        <taxon>Hexapoda</taxon>
        <taxon>Collembola</taxon>
        <taxon>Entomobryomorpha</taxon>
        <taxon>Entomobryoidea</taxon>
        <taxon>Orchesellidae</taxon>
        <taxon>Orchesellinae</taxon>
        <taxon>Orchesella</taxon>
    </lineage>
</organism>
<keyword evidence="1" id="KW-1133">Transmembrane helix</keyword>
<keyword evidence="1" id="KW-0472">Membrane</keyword>
<keyword evidence="4" id="KW-1185">Reference proteome</keyword>
<feature type="transmembrane region" description="Helical" evidence="1">
    <location>
        <begin position="503"/>
        <end position="525"/>
    </location>
</feature>
<dbReference type="EMBL" id="LJIJ01000046">
    <property type="protein sequence ID" value="ODN04361.1"/>
    <property type="molecule type" value="Genomic_DNA"/>
</dbReference>
<feature type="transmembrane region" description="Helical" evidence="1">
    <location>
        <begin position="614"/>
        <end position="635"/>
    </location>
</feature>
<dbReference type="Proteomes" id="UP000094527">
    <property type="component" value="Unassembled WGS sequence"/>
</dbReference>
<evidence type="ECO:0000313" key="3">
    <source>
        <dbReference type="EMBL" id="ODN04361.1"/>
    </source>
</evidence>
<proteinExistence type="predicted"/>
<feature type="signal peptide" evidence="2">
    <location>
        <begin position="1"/>
        <end position="27"/>
    </location>
</feature>
<feature type="transmembrane region" description="Helical" evidence="1">
    <location>
        <begin position="581"/>
        <end position="602"/>
    </location>
</feature>
<accession>A0A1D2NGG7</accession>
<comment type="caution">
    <text evidence="3">The sequence shown here is derived from an EMBL/GenBank/DDBJ whole genome shotgun (WGS) entry which is preliminary data.</text>
</comment>
<dbReference type="OrthoDB" id="8295787at2759"/>
<keyword evidence="2" id="KW-0732">Signal</keyword>
<feature type="chain" id="PRO_5008905525" evidence="2">
    <location>
        <begin position="28"/>
        <end position="778"/>
    </location>
</feature>
<protein>
    <submittedName>
        <fullName evidence="3">Ferric-chelate reductase 1</fullName>
    </submittedName>
</protein>
<feature type="transmembrane region" description="Helical" evidence="1">
    <location>
        <begin position="546"/>
        <end position="575"/>
    </location>
</feature>
<feature type="transmembrane region" description="Helical" evidence="1">
    <location>
        <begin position="655"/>
        <end position="679"/>
    </location>
</feature>
<dbReference type="AlphaFoldDB" id="A0A1D2NGG7"/>
<name>A0A1D2NGG7_ORCCI</name>
<feature type="transmembrane region" description="Helical" evidence="1">
    <location>
        <begin position="724"/>
        <end position="746"/>
    </location>
</feature>
<dbReference type="CDD" id="cd08760">
    <property type="entry name" value="Cyt_b561_FRRS1_like"/>
    <property type="match status" value="1"/>
</dbReference>
<gene>
    <name evidence="3" type="ORF">Ocin01_02307</name>
</gene>
<reference evidence="3 4" key="1">
    <citation type="journal article" date="2016" name="Genome Biol. Evol.">
        <title>Gene Family Evolution Reflects Adaptation to Soil Environmental Stressors in the Genome of the Collembolan Orchesella cincta.</title>
        <authorList>
            <person name="Faddeeva-Vakhrusheva A."/>
            <person name="Derks M.F."/>
            <person name="Anvar S.Y."/>
            <person name="Agamennone V."/>
            <person name="Suring W."/>
            <person name="Smit S."/>
            <person name="van Straalen N.M."/>
            <person name="Roelofs D."/>
        </authorList>
    </citation>
    <scope>NUCLEOTIDE SEQUENCE [LARGE SCALE GENOMIC DNA]</scope>
    <source>
        <tissue evidence="3">Mixed pool</tissue>
    </source>
</reference>